<sequence length="139" mass="15578">MNNIRASMKLICAFMTIVLLSLGAGCNDNHRWVQKAEISIPSENYETCIRSAVSSLPNASIVGMEYGRFELHVQFQGSLKDVRVYVQSKDNGKADLMFIGTEWSEPQSAKDEFALLSVAMSYALVHQCHKRDLRDLGHP</sequence>
<evidence type="ECO:0000256" key="1">
    <source>
        <dbReference type="SAM" id="SignalP"/>
    </source>
</evidence>
<dbReference type="Proteomes" id="UP000274358">
    <property type="component" value="Unassembled WGS sequence"/>
</dbReference>
<feature type="chain" id="PRO_5018657891" description="Lipoprotein" evidence="1">
    <location>
        <begin position="25"/>
        <end position="139"/>
    </location>
</feature>
<organism evidence="2 3">
    <name type="scientific">Dyella choica</name>
    <dbReference type="NCBI Taxonomy" id="1927959"/>
    <lineage>
        <taxon>Bacteria</taxon>
        <taxon>Pseudomonadati</taxon>
        <taxon>Pseudomonadota</taxon>
        <taxon>Gammaproteobacteria</taxon>
        <taxon>Lysobacterales</taxon>
        <taxon>Rhodanobacteraceae</taxon>
        <taxon>Dyella</taxon>
    </lineage>
</organism>
<dbReference type="RefSeq" id="WP_126687166.1">
    <property type="nucleotide sequence ID" value="NZ_RYYV01000041.1"/>
</dbReference>
<gene>
    <name evidence="2" type="ORF">EKH80_23115</name>
</gene>
<evidence type="ECO:0000313" key="3">
    <source>
        <dbReference type="Proteomes" id="UP000274358"/>
    </source>
</evidence>
<dbReference type="AlphaFoldDB" id="A0A3S0RH48"/>
<feature type="signal peptide" evidence="1">
    <location>
        <begin position="1"/>
        <end position="24"/>
    </location>
</feature>
<dbReference type="EMBL" id="RYYV01000041">
    <property type="protein sequence ID" value="RUL68993.1"/>
    <property type="molecule type" value="Genomic_DNA"/>
</dbReference>
<accession>A0A3S0RH48</accession>
<dbReference type="PROSITE" id="PS51257">
    <property type="entry name" value="PROKAR_LIPOPROTEIN"/>
    <property type="match status" value="1"/>
</dbReference>
<proteinExistence type="predicted"/>
<comment type="caution">
    <text evidence="2">The sequence shown here is derived from an EMBL/GenBank/DDBJ whole genome shotgun (WGS) entry which is preliminary data.</text>
</comment>
<protein>
    <recommendedName>
        <fullName evidence="4">Lipoprotein</fullName>
    </recommendedName>
</protein>
<keyword evidence="1" id="KW-0732">Signal</keyword>
<evidence type="ECO:0008006" key="4">
    <source>
        <dbReference type="Google" id="ProtNLM"/>
    </source>
</evidence>
<name>A0A3S0RH48_9GAMM</name>
<reference evidence="2 3" key="1">
    <citation type="submission" date="2018-12" db="EMBL/GenBank/DDBJ databases">
        <title>Dyella dinghuensis sp. nov. DHOA06 and Dyella choica sp. nov. 4M-K27, isolated from forest soil.</title>
        <authorList>
            <person name="Qiu L.-H."/>
            <person name="Gao Z.-H."/>
        </authorList>
    </citation>
    <scope>NUCLEOTIDE SEQUENCE [LARGE SCALE GENOMIC DNA]</scope>
    <source>
        <strain evidence="2 3">4M-K27</strain>
    </source>
</reference>
<evidence type="ECO:0000313" key="2">
    <source>
        <dbReference type="EMBL" id="RUL68993.1"/>
    </source>
</evidence>
<keyword evidence="3" id="KW-1185">Reference proteome</keyword>